<proteinExistence type="predicted"/>
<dbReference type="CDD" id="cd16936">
    <property type="entry name" value="HATPase_RsbW-like"/>
    <property type="match status" value="1"/>
</dbReference>
<reference evidence="3 4" key="1">
    <citation type="submission" date="2017-09" db="EMBL/GenBank/DDBJ databases">
        <authorList>
            <person name="Lee N."/>
            <person name="Cho B.-K."/>
        </authorList>
    </citation>
    <scope>NUCLEOTIDE SEQUENCE [LARGE SCALE GENOMIC DNA]</scope>
    <source>
        <strain evidence="3 4">ATCC 13879</strain>
    </source>
</reference>
<evidence type="ECO:0000313" key="3">
    <source>
        <dbReference type="EMBL" id="QEV10253.1"/>
    </source>
</evidence>
<keyword evidence="3" id="KW-0067">ATP-binding</keyword>
<protein>
    <submittedName>
        <fullName evidence="3">ATP-binding protein</fullName>
    </submittedName>
</protein>
<dbReference type="Gene3D" id="3.30.565.10">
    <property type="entry name" value="Histidine kinase-like ATPase, C-terminal domain"/>
    <property type="match status" value="1"/>
</dbReference>
<keyword evidence="1" id="KW-0808">Transferase</keyword>
<gene>
    <name evidence="3" type="ORF">CP972_13695</name>
</gene>
<keyword evidence="1" id="KW-0418">Kinase</keyword>
<feature type="domain" description="Histidine kinase/HSP90-like ATPase" evidence="2">
    <location>
        <begin position="33"/>
        <end position="138"/>
    </location>
</feature>
<dbReference type="GO" id="GO:0005524">
    <property type="term" value="F:ATP binding"/>
    <property type="evidence" value="ECO:0007669"/>
    <property type="project" value="UniProtKB-KW"/>
</dbReference>
<dbReference type="Pfam" id="PF13581">
    <property type="entry name" value="HATPase_c_2"/>
    <property type="match status" value="1"/>
</dbReference>
<dbReference type="Proteomes" id="UP000326041">
    <property type="component" value="Chromosome"/>
</dbReference>
<evidence type="ECO:0000259" key="2">
    <source>
        <dbReference type="Pfam" id="PF13581"/>
    </source>
</evidence>
<dbReference type="EMBL" id="CP023697">
    <property type="protein sequence ID" value="QEV10253.1"/>
    <property type="molecule type" value="Genomic_DNA"/>
</dbReference>
<keyword evidence="3" id="KW-0547">Nucleotide-binding</keyword>
<keyword evidence="4" id="KW-1185">Reference proteome</keyword>
<dbReference type="InterPro" id="IPR050267">
    <property type="entry name" value="Anti-sigma-factor_SerPK"/>
</dbReference>
<organism evidence="3 4">
    <name type="scientific">Streptomyces prasinus</name>
    <dbReference type="NCBI Taxonomy" id="67345"/>
    <lineage>
        <taxon>Bacteria</taxon>
        <taxon>Bacillati</taxon>
        <taxon>Actinomycetota</taxon>
        <taxon>Actinomycetes</taxon>
        <taxon>Kitasatosporales</taxon>
        <taxon>Streptomycetaceae</taxon>
        <taxon>Streptomyces</taxon>
    </lineage>
</organism>
<evidence type="ECO:0000256" key="1">
    <source>
        <dbReference type="ARBA" id="ARBA00022527"/>
    </source>
</evidence>
<dbReference type="InterPro" id="IPR003594">
    <property type="entry name" value="HATPase_dom"/>
</dbReference>
<dbReference type="PANTHER" id="PTHR35526:SF3">
    <property type="entry name" value="ANTI-SIGMA-F FACTOR RSBW"/>
    <property type="match status" value="1"/>
</dbReference>
<name>A0ABX6B608_9ACTN</name>
<evidence type="ECO:0000313" key="4">
    <source>
        <dbReference type="Proteomes" id="UP000326041"/>
    </source>
</evidence>
<keyword evidence="1" id="KW-0723">Serine/threonine-protein kinase</keyword>
<sequence>MSLCANRGASQEVGYDVDGSRWISTRLWSLPFLAEAEQVPSLRRALRTHLECWGLQELRDAAELCVSEFVANVIKHVGPGTPSTLVVSLNSTHLRIAVHDPDLRTLPTLVRAGVEAEEGRGMALIEAVSDRWGVDLSGDRKATWCELRVSAARTGRHSGLPRLARAADLLSLYGGEASSPLGPGQSPLGTAVAQNAAIDIITDLLYWCRAYGRNADDVLDQAQAHFEAETEARFP</sequence>
<dbReference type="PANTHER" id="PTHR35526">
    <property type="entry name" value="ANTI-SIGMA-F FACTOR RSBW-RELATED"/>
    <property type="match status" value="1"/>
</dbReference>
<accession>A0ABX6B608</accession>
<dbReference type="InterPro" id="IPR036890">
    <property type="entry name" value="HATPase_C_sf"/>
</dbReference>